<dbReference type="InterPro" id="IPR005627">
    <property type="entry name" value="CutC-like"/>
</dbReference>
<feature type="region of interest" description="Disordered" evidence="3">
    <location>
        <begin position="211"/>
        <end position="231"/>
    </location>
</feature>
<organism evidence="4 5">
    <name type="scientific">Bifidobacterium aemilianum</name>
    <dbReference type="NCBI Taxonomy" id="2493120"/>
    <lineage>
        <taxon>Bacteria</taxon>
        <taxon>Bacillati</taxon>
        <taxon>Actinomycetota</taxon>
        <taxon>Actinomycetes</taxon>
        <taxon>Bifidobacteriales</taxon>
        <taxon>Bifidobacteriaceae</taxon>
        <taxon>Bifidobacterium</taxon>
    </lineage>
</organism>
<evidence type="ECO:0000256" key="3">
    <source>
        <dbReference type="SAM" id="MobiDB-lite"/>
    </source>
</evidence>
<dbReference type="Gene3D" id="3.20.20.380">
    <property type="entry name" value="Copper homeostasis (CutC) domain"/>
    <property type="match status" value="1"/>
</dbReference>
<comment type="subcellular location">
    <subcellularLocation>
        <location evidence="2">Cytoplasm</location>
    </subcellularLocation>
</comment>
<dbReference type="PANTHER" id="PTHR12598">
    <property type="entry name" value="COPPER HOMEOSTASIS PROTEIN CUTC"/>
    <property type="match status" value="1"/>
</dbReference>
<evidence type="ECO:0000256" key="1">
    <source>
        <dbReference type="ARBA" id="ARBA00007768"/>
    </source>
</evidence>
<dbReference type="GO" id="GO:0005507">
    <property type="term" value="F:copper ion binding"/>
    <property type="evidence" value="ECO:0007669"/>
    <property type="project" value="TreeGrafter"/>
</dbReference>
<evidence type="ECO:0000256" key="2">
    <source>
        <dbReference type="HAMAP-Rule" id="MF_00795"/>
    </source>
</evidence>
<dbReference type="RefSeq" id="WP_113859504.1">
    <property type="nucleotide sequence ID" value="NZ_PDCG01000001.1"/>
</dbReference>
<dbReference type="OrthoDB" id="9815677at2"/>
<sequence length="249" mass="25271">MTVEIAVQDLAGARIAKAEGADRVELCQALGATGGLTPSHGLIQAVSAQNLPQGAQVLIRPRGGSFIFDDDEKAVQLADVQAAVAAGAGGVVVGGMSQSGGLDLPFMEALADVANEEAEGLGRRVQLTCHRVFDVLPDLTKALESLIDLGYTRVLTSGGAPKVQLGLESLRSLASQAAGRIQIQAGGGVQIESIPSILATGVDAIHLSAKHQVPSAGGPGGGGPNSLIEQTDRPTVQAAIAAVRQYETS</sequence>
<dbReference type="GO" id="GO:0005737">
    <property type="term" value="C:cytoplasm"/>
    <property type="evidence" value="ECO:0007669"/>
    <property type="project" value="UniProtKB-SubCell"/>
</dbReference>
<gene>
    <name evidence="2" type="primary">cutC</name>
    <name evidence="4" type="ORF">CRD60_01340</name>
</gene>
<proteinExistence type="inferred from homology"/>
<comment type="caution">
    <text evidence="2">Once thought to be involved in copper homeostasis, experiments in E.coli have shown this is not the case.</text>
</comment>
<comment type="caution">
    <text evidence="4">The sequence shown here is derived from an EMBL/GenBank/DDBJ whole genome shotgun (WGS) entry which is preliminary data.</text>
</comment>
<reference evidence="4 5" key="1">
    <citation type="submission" date="2017-10" db="EMBL/GenBank/DDBJ databases">
        <title>Bifidobacterium xylocopum sp. nov. and Bifidobacterium aemilianum sp. nov., from the carpenter bee (Xylocopa violacea) digestive tract.</title>
        <authorList>
            <person name="Alberoni D."/>
            <person name="Baffoni L."/>
            <person name="Di Gioia D."/>
            <person name="Gaggia F."/>
            <person name="Biavati B."/>
        </authorList>
    </citation>
    <scope>NUCLEOTIDE SEQUENCE [LARGE SCALE GENOMIC DNA]</scope>
    <source>
        <strain evidence="4 5">XV10</strain>
    </source>
</reference>
<comment type="similarity">
    <text evidence="1 2">Belongs to the CutC family.</text>
</comment>
<dbReference type="AlphaFoldDB" id="A0A366KCY4"/>
<dbReference type="HAMAP" id="MF_00795">
    <property type="entry name" value="CutC"/>
    <property type="match status" value="1"/>
</dbReference>
<dbReference type="Proteomes" id="UP000252530">
    <property type="component" value="Unassembled WGS sequence"/>
</dbReference>
<keyword evidence="2" id="KW-0963">Cytoplasm</keyword>
<evidence type="ECO:0000313" key="4">
    <source>
        <dbReference type="EMBL" id="RBP98531.1"/>
    </source>
</evidence>
<dbReference type="SUPFAM" id="SSF110395">
    <property type="entry name" value="CutC-like"/>
    <property type="match status" value="1"/>
</dbReference>
<dbReference type="InterPro" id="IPR036822">
    <property type="entry name" value="CutC-like_dom_sf"/>
</dbReference>
<evidence type="ECO:0000313" key="5">
    <source>
        <dbReference type="Proteomes" id="UP000252530"/>
    </source>
</evidence>
<accession>A0A366KCY4</accession>
<keyword evidence="5" id="KW-1185">Reference proteome</keyword>
<dbReference type="PANTHER" id="PTHR12598:SF0">
    <property type="entry name" value="COPPER HOMEOSTASIS PROTEIN CUTC HOMOLOG"/>
    <property type="match status" value="1"/>
</dbReference>
<dbReference type="Pfam" id="PF03932">
    <property type="entry name" value="CutC"/>
    <property type="match status" value="1"/>
</dbReference>
<protein>
    <recommendedName>
        <fullName evidence="2">PF03932 family protein CutC</fullName>
    </recommendedName>
</protein>
<dbReference type="EMBL" id="PDCG01000001">
    <property type="protein sequence ID" value="RBP98531.1"/>
    <property type="molecule type" value="Genomic_DNA"/>
</dbReference>
<name>A0A366KCY4_9BIFI</name>